<dbReference type="RefSeq" id="XP_067077392.1">
    <property type="nucleotide sequence ID" value="XM_067221291.1"/>
</dbReference>
<evidence type="ECO:0000256" key="7">
    <source>
        <dbReference type="ARBA" id="ARBA00023180"/>
    </source>
</evidence>
<feature type="region of interest" description="Disordered" evidence="10">
    <location>
        <begin position="437"/>
        <end position="460"/>
    </location>
</feature>
<dbReference type="InterPro" id="IPR025932">
    <property type="entry name" value="Trypano_VSG_B_N_dom"/>
</dbReference>
<gene>
    <name evidence="14" type="ORF">TEOVI_000689300</name>
</gene>
<dbReference type="Proteomes" id="UP000195570">
    <property type="component" value="Unassembled WGS sequence"/>
</dbReference>
<name>A0A1G4I2A4_TRYEQ</name>
<keyword evidence="5 11" id="KW-0732">Signal</keyword>
<comment type="subcellular location">
    <subcellularLocation>
        <location evidence="2">Cell membrane</location>
        <topology evidence="2">Lipid-anchor</topology>
        <topology evidence="2">GPI-anchor</topology>
    </subcellularLocation>
</comment>
<dbReference type="AlphaFoldDB" id="A0A1G4I2A4"/>
<evidence type="ECO:0000256" key="4">
    <source>
        <dbReference type="ARBA" id="ARBA00022622"/>
    </source>
</evidence>
<comment type="function">
    <text evidence="1">VSG forms a coat on the surface of the parasite. The trypanosome evades the immune response of the host by expressing a series of antigenically distinct VSGs from an estimated 1000 VSG genes.</text>
</comment>
<feature type="chain" id="PRO_5009235117" evidence="11">
    <location>
        <begin position="28"/>
        <end position="473"/>
    </location>
</feature>
<dbReference type="Pfam" id="PF10659">
    <property type="entry name" value="Trypan_glycop_C"/>
    <property type="match status" value="1"/>
</dbReference>
<comment type="caution">
    <text evidence="14">The sequence shown here is derived from an EMBL/GenBank/DDBJ whole genome shotgun (WGS) entry which is preliminary data.</text>
</comment>
<protein>
    <submittedName>
        <fullName evidence="14">Variant surface glycoprotein (VSG), putative</fullName>
    </submittedName>
</protein>
<evidence type="ECO:0000313" key="15">
    <source>
        <dbReference type="Proteomes" id="UP000195570"/>
    </source>
</evidence>
<sequence>MSQISRYSRNQLNIVVLSLVFSTLAEAATSNGVNAPAYAALCDIYNLKHAAAPTIWPRQFDDADSLITAIYNLNISTASDTWLADKDGEFAGVSDGSERATKLANWVKRVKEATEQGAAPGKPGPYAKIANNAYKALANRQIHDLYNIAQTKKAAFEAAKKEVSTAATTAKRKILDAIYGEGKDKFEAATFNNTKENMCGAGNNGHVNVGKNILNDMICLCTGNSGDADKACGEKGMGIVSGDATGAASAATALEGACTKKEAKQELSEALIQAKLATFFSHVGAIPGGETDASVRFVLGEAQAAGCQGSSNAQCVNYKLQLQSGGNGIPWVNHLEVAAAILRRAAIAYAEAGQINAELATLKEQATSLRNAAVIGIALPNGAEAAARLNNHKELSESAEQACNKLNSEQKCNADPKCSYETENTGEKKCKYNATKAEKSGVSLPQTQTGGAETATDKCKRKTEKLLQKRNLL</sequence>
<dbReference type="GO" id="GO:0005886">
    <property type="term" value="C:plasma membrane"/>
    <property type="evidence" value="ECO:0007669"/>
    <property type="project" value="UniProtKB-SubCell"/>
</dbReference>
<keyword evidence="8" id="KW-0449">Lipoprotein</keyword>
<feature type="domain" description="Trypanosome variant surface glycoprotein C-terminal" evidence="12">
    <location>
        <begin position="403"/>
        <end position="465"/>
    </location>
</feature>
<organism evidence="14 15">
    <name type="scientific">Trypanosoma equiperdum</name>
    <dbReference type="NCBI Taxonomy" id="5694"/>
    <lineage>
        <taxon>Eukaryota</taxon>
        <taxon>Discoba</taxon>
        <taxon>Euglenozoa</taxon>
        <taxon>Kinetoplastea</taxon>
        <taxon>Metakinetoplastina</taxon>
        <taxon>Trypanosomatida</taxon>
        <taxon>Trypanosomatidae</taxon>
        <taxon>Trypanosoma</taxon>
    </lineage>
</organism>
<evidence type="ECO:0000256" key="9">
    <source>
        <dbReference type="SAM" id="Coils"/>
    </source>
</evidence>
<feature type="coiled-coil region" evidence="9">
    <location>
        <begin position="352"/>
        <end position="409"/>
    </location>
</feature>
<evidence type="ECO:0000256" key="8">
    <source>
        <dbReference type="ARBA" id="ARBA00023288"/>
    </source>
</evidence>
<evidence type="ECO:0000256" key="10">
    <source>
        <dbReference type="SAM" id="MobiDB-lite"/>
    </source>
</evidence>
<evidence type="ECO:0000259" key="12">
    <source>
        <dbReference type="Pfam" id="PF10659"/>
    </source>
</evidence>
<accession>A0A1G4I2A4</accession>
<evidence type="ECO:0000256" key="6">
    <source>
        <dbReference type="ARBA" id="ARBA00023136"/>
    </source>
</evidence>
<proteinExistence type="predicted"/>
<reference evidence="14" key="1">
    <citation type="submission" date="2016-09" db="EMBL/GenBank/DDBJ databases">
        <authorList>
            <person name="Hebert L."/>
            <person name="Moumen B."/>
        </authorList>
    </citation>
    <scope>NUCLEOTIDE SEQUENCE [LARGE SCALE GENOMIC DNA]</scope>
    <source>
        <strain evidence="14">OVI</strain>
    </source>
</reference>
<evidence type="ECO:0000313" key="14">
    <source>
        <dbReference type="EMBL" id="SCU65872.1"/>
    </source>
</evidence>
<dbReference type="Gene3D" id="3.30.1680.30">
    <property type="match status" value="1"/>
</dbReference>
<keyword evidence="15" id="KW-1185">Reference proteome</keyword>
<keyword evidence="6" id="KW-0472">Membrane</keyword>
<evidence type="ECO:0000259" key="13">
    <source>
        <dbReference type="Pfam" id="PF13206"/>
    </source>
</evidence>
<keyword evidence="3" id="KW-1003">Cell membrane</keyword>
<dbReference type="VEuPathDB" id="TriTrypDB:TEOVI_000689300"/>
<feature type="signal peptide" evidence="11">
    <location>
        <begin position="1"/>
        <end position="27"/>
    </location>
</feature>
<evidence type="ECO:0000256" key="2">
    <source>
        <dbReference type="ARBA" id="ARBA00004609"/>
    </source>
</evidence>
<feature type="domain" description="Trypanosome variant surface glycoprotein B-type N-terminal" evidence="13">
    <location>
        <begin position="17"/>
        <end position="360"/>
    </location>
</feature>
<evidence type="ECO:0000256" key="3">
    <source>
        <dbReference type="ARBA" id="ARBA00022475"/>
    </source>
</evidence>
<dbReference type="GeneID" id="92380827"/>
<dbReference type="Pfam" id="PF13206">
    <property type="entry name" value="VSG_B"/>
    <property type="match status" value="1"/>
</dbReference>
<dbReference type="EMBL" id="CZPT02000446">
    <property type="protein sequence ID" value="SCU65872.1"/>
    <property type="molecule type" value="Genomic_DNA"/>
</dbReference>
<keyword evidence="9" id="KW-0175">Coiled coil</keyword>
<keyword evidence="7" id="KW-0325">Glycoprotein</keyword>
<evidence type="ECO:0000256" key="5">
    <source>
        <dbReference type="ARBA" id="ARBA00022729"/>
    </source>
</evidence>
<dbReference type="InterPro" id="IPR019609">
    <property type="entry name" value="Variant_surf_glycoprt_trypan_C"/>
</dbReference>
<dbReference type="Gene3D" id="3.30.1680.40">
    <property type="match status" value="1"/>
</dbReference>
<dbReference type="GO" id="GO:0098552">
    <property type="term" value="C:side of membrane"/>
    <property type="evidence" value="ECO:0007669"/>
    <property type="project" value="UniProtKB-KW"/>
</dbReference>
<evidence type="ECO:0000256" key="11">
    <source>
        <dbReference type="SAM" id="SignalP"/>
    </source>
</evidence>
<keyword evidence="4" id="KW-0336">GPI-anchor</keyword>
<evidence type="ECO:0000256" key="1">
    <source>
        <dbReference type="ARBA" id="ARBA00002523"/>
    </source>
</evidence>